<feature type="transmembrane region" description="Helical" evidence="1">
    <location>
        <begin position="93"/>
        <end position="109"/>
    </location>
</feature>
<keyword evidence="1" id="KW-1133">Transmembrane helix</keyword>
<accession>A0A7K4NL47</accession>
<evidence type="ECO:0000256" key="1">
    <source>
        <dbReference type="SAM" id="Phobius"/>
    </source>
</evidence>
<feature type="transmembrane region" description="Helical" evidence="1">
    <location>
        <begin position="61"/>
        <end position="81"/>
    </location>
</feature>
<feature type="transmembrane region" description="Helical" evidence="1">
    <location>
        <begin position="129"/>
        <end position="148"/>
    </location>
</feature>
<sequence length="199" mass="21862">MLTVILEKVFNHLSLDSNSQLSMVSILAVTGPLVILVAGIWDAINHLQNSPEFFWSDPHIVVYSGVFMVTIAAIFSVNLLVKNSIQGILKRGMQLVIIGSIMQIIFGFGDSISHDMFGIDGLLSLTHQPLEIGIVLSALGGFLIIKARQNSNLKVFLPFSIVTFLLITSWLGFNLTLYFGHYVQCIPIHLIFSSGCSIL</sequence>
<evidence type="ECO:0008006" key="4">
    <source>
        <dbReference type="Google" id="ProtNLM"/>
    </source>
</evidence>
<dbReference type="AlphaFoldDB" id="A0A7K4NL47"/>
<organism evidence="2 3">
    <name type="scientific">Marine Group I thaumarchaeote</name>
    <dbReference type="NCBI Taxonomy" id="2511932"/>
    <lineage>
        <taxon>Archaea</taxon>
        <taxon>Nitrososphaerota</taxon>
        <taxon>Marine Group I</taxon>
    </lineage>
</organism>
<feature type="transmembrane region" description="Helical" evidence="1">
    <location>
        <begin position="21"/>
        <end position="41"/>
    </location>
</feature>
<dbReference type="EMBL" id="JACAST010000010">
    <property type="protein sequence ID" value="NWK02057.1"/>
    <property type="molecule type" value="Genomic_DNA"/>
</dbReference>
<evidence type="ECO:0000313" key="3">
    <source>
        <dbReference type="Proteomes" id="UP000529843"/>
    </source>
</evidence>
<keyword evidence="1" id="KW-0812">Transmembrane</keyword>
<gene>
    <name evidence="2" type="ORF">HX804_01945</name>
</gene>
<comment type="caution">
    <text evidence="2">The sequence shown here is derived from an EMBL/GenBank/DDBJ whole genome shotgun (WGS) entry which is preliminary data.</text>
</comment>
<keyword evidence="1" id="KW-0472">Membrane</keyword>
<name>A0A7K4NL47_9ARCH</name>
<feature type="transmembrane region" description="Helical" evidence="1">
    <location>
        <begin position="155"/>
        <end position="173"/>
    </location>
</feature>
<protein>
    <recommendedName>
        <fullName evidence="4">DUF998 domain-containing protein</fullName>
    </recommendedName>
</protein>
<reference evidence="2 3" key="1">
    <citation type="journal article" date="2019" name="Environ. Microbiol.">
        <title>Genomics insights into ecotype formation of ammonia-oxidizing archaea in the deep ocean.</title>
        <authorList>
            <person name="Wang Y."/>
            <person name="Huang J.M."/>
            <person name="Cui G.J."/>
            <person name="Nunoura T."/>
            <person name="Takaki Y."/>
            <person name="Li W.L."/>
            <person name="Li J."/>
            <person name="Gao Z.M."/>
            <person name="Takai K."/>
            <person name="Zhang A.Q."/>
            <person name="Stepanauskas R."/>
        </authorList>
    </citation>
    <scope>NUCLEOTIDE SEQUENCE [LARGE SCALE GENOMIC DNA]</scope>
    <source>
        <strain evidence="2 3">N8</strain>
    </source>
</reference>
<proteinExistence type="predicted"/>
<evidence type="ECO:0000313" key="2">
    <source>
        <dbReference type="EMBL" id="NWK02057.1"/>
    </source>
</evidence>
<dbReference type="Proteomes" id="UP000529843">
    <property type="component" value="Unassembled WGS sequence"/>
</dbReference>